<dbReference type="SUPFAM" id="SSF55120">
    <property type="entry name" value="Pseudouridine synthase"/>
    <property type="match status" value="1"/>
</dbReference>
<comment type="catalytic activity">
    <reaction evidence="1 3">
        <text>a uridine in RNA = a pseudouridine in RNA</text>
        <dbReference type="Rhea" id="RHEA:48348"/>
        <dbReference type="Rhea" id="RHEA-COMP:12068"/>
        <dbReference type="Rhea" id="RHEA-COMP:12069"/>
        <dbReference type="ChEBI" id="CHEBI:65314"/>
        <dbReference type="ChEBI" id="CHEBI:65315"/>
    </reaction>
</comment>
<dbReference type="Proteomes" id="UP001589836">
    <property type="component" value="Unassembled WGS sequence"/>
</dbReference>
<dbReference type="PROSITE" id="PS01129">
    <property type="entry name" value="PSI_RLU"/>
    <property type="match status" value="1"/>
</dbReference>
<comment type="function">
    <text evidence="3">Responsible for synthesis of pseudouridine from uracil.</text>
</comment>
<keyword evidence="3 6" id="KW-0413">Isomerase</keyword>
<evidence type="ECO:0000256" key="1">
    <source>
        <dbReference type="ARBA" id="ARBA00000073"/>
    </source>
</evidence>
<accession>A0ABV6LKQ4</accession>
<dbReference type="PANTHER" id="PTHR21600">
    <property type="entry name" value="MITOCHONDRIAL RNA PSEUDOURIDINE SYNTHASE"/>
    <property type="match status" value="1"/>
</dbReference>
<proteinExistence type="inferred from homology"/>
<dbReference type="RefSeq" id="WP_377345509.1">
    <property type="nucleotide sequence ID" value="NZ_JBHLTP010000003.1"/>
</dbReference>
<gene>
    <name evidence="6" type="ORF">ACFFGV_05185</name>
</gene>
<keyword evidence="7" id="KW-1185">Reference proteome</keyword>
<dbReference type="PANTHER" id="PTHR21600:SF71">
    <property type="entry name" value="PSEUDOURIDINE SYNTHASE"/>
    <property type="match status" value="1"/>
</dbReference>
<protein>
    <recommendedName>
        <fullName evidence="3">Pseudouridine synthase</fullName>
        <ecNumber evidence="3">5.4.99.-</ecNumber>
    </recommendedName>
</protein>
<feature type="compositionally biased region" description="Basic residues" evidence="4">
    <location>
        <begin position="193"/>
        <end position="203"/>
    </location>
</feature>
<evidence type="ECO:0000256" key="2">
    <source>
        <dbReference type="ARBA" id="ARBA00010876"/>
    </source>
</evidence>
<dbReference type="EMBL" id="JBHLTP010000003">
    <property type="protein sequence ID" value="MFC0522986.1"/>
    <property type="molecule type" value="Genomic_DNA"/>
</dbReference>
<evidence type="ECO:0000256" key="3">
    <source>
        <dbReference type="RuleBase" id="RU362028"/>
    </source>
</evidence>
<dbReference type="CDD" id="cd02869">
    <property type="entry name" value="PseudoU_synth_RluA_like"/>
    <property type="match status" value="1"/>
</dbReference>
<dbReference type="InterPro" id="IPR006224">
    <property type="entry name" value="PsdUridine_synth_RluA-like_CS"/>
</dbReference>
<dbReference type="Pfam" id="PF00849">
    <property type="entry name" value="PseudoU_synth_2"/>
    <property type="match status" value="1"/>
</dbReference>
<evidence type="ECO:0000256" key="4">
    <source>
        <dbReference type="SAM" id="MobiDB-lite"/>
    </source>
</evidence>
<dbReference type="EC" id="5.4.99.-" evidence="3"/>
<evidence type="ECO:0000259" key="5">
    <source>
        <dbReference type="Pfam" id="PF00849"/>
    </source>
</evidence>
<dbReference type="InterPro" id="IPR006145">
    <property type="entry name" value="PsdUridine_synth_RsuA/RluA"/>
</dbReference>
<sequence>MELKKLGQWLEITVPQKWEAILEEILKHHLHIPKKQLHALRMEQGVTVNGEQVKWTNRVHAGDLLQVRLFQEEHLGVIPTEKSPDILWEDDHVLVANKPAGINVHPNEADQTDTLANQVAHYFKKTGIHAKVRHVHRLDQNTTGAVLFAKHALAGAEMDRLLENRAIKRTYMALVKGRLEHHTGKVTKPIGKDRHHPTRRRVSPKGQHATTSYEVIHYDAKKNATLVKLQLQTGRTHQIRVHMSYLGHPLLGDKLYGGPNGTRQALHAGHIQFPHPISGETISCMAPFTDNPPIFPGNVEAYIK</sequence>
<comment type="caution">
    <text evidence="6">The sequence shown here is derived from an EMBL/GenBank/DDBJ whole genome shotgun (WGS) entry which is preliminary data.</text>
</comment>
<name>A0ABV6LKQ4_9BACI</name>
<dbReference type="InterPro" id="IPR020103">
    <property type="entry name" value="PsdUridine_synth_cat_dom_sf"/>
</dbReference>
<evidence type="ECO:0000313" key="6">
    <source>
        <dbReference type="EMBL" id="MFC0522986.1"/>
    </source>
</evidence>
<feature type="region of interest" description="Disordered" evidence="4">
    <location>
        <begin position="186"/>
        <end position="209"/>
    </location>
</feature>
<reference evidence="6 7" key="1">
    <citation type="submission" date="2024-09" db="EMBL/GenBank/DDBJ databases">
        <authorList>
            <person name="Sun Q."/>
            <person name="Mori K."/>
        </authorList>
    </citation>
    <scope>NUCLEOTIDE SEQUENCE [LARGE SCALE GENOMIC DNA]</scope>
    <source>
        <strain evidence="6 7">NCAIM B.02529</strain>
    </source>
</reference>
<dbReference type="GO" id="GO:0016853">
    <property type="term" value="F:isomerase activity"/>
    <property type="evidence" value="ECO:0007669"/>
    <property type="project" value="UniProtKB-KW"/>
</dbReference>
<dbReference type="InterPro" id="IPR006225">
    <property type="entry name" value="PsdUridine_synth_RluC/D"/>
</dbReference>
<dbReference type="Gene3D" id="3.30.2350.10">
    <property type="entry name" value="Pseudouridine synthase"/>
    <property type="match status" value="1"/>
</dbReference>
<dbReference type="NCBIfam" id="TIGR00005">
    <property type="entry name" value="rluA_subfam"/>
    <property type="match status" value="1"/>
</dbReference>
<dbReference type="InterPro" id="IPR050188">
    <property type="entry name" value="RluA_PseudoU_synthase"/>
</dbReference>
<comment type="similarity">
    <text evidence="2 3">Belongs to the pseudouridine synthase RluA family.</text>
</comment>
<organism evidence="6 7">
    <name type="scientific">Pontibacillus salicampi</name>
    <dbReference type="NCBI Taxonomy" id="1449801"/>
    <lineage>
        <taxon>Bacteria</taxon>
        <taxon>Bacillati</taxon>
        <taxon>Bacillota</taxon>
        <taxon>Bacilli</taxon>
        <taxon>Bacillales</taxon>
        <taxon>Bacillaceae</taxon>
        <taxon>Pontibacillus</taxon>
    </lineage>
</organism>
<feature type="domain" description="Pseudouridine synthase RsuA/RluA-like" evidence="5">
    <location>
        <begin position="92"/>
        <end position="244"/>
    </location>
</feature>
<evidence type="ECO:0000313" key="7">
    <source>
        <dbReference type="Proteomes" id="UP001589836"/>
    </source>
</evidence>